<feature type="transmembrane region" description="Helical" evidence="1">
    <location>
        <begin position="123"/>
        <end position="146"/>
    </location>
</feature>
<dbReference type="FunCoup" id="A0A0Q2M8V3">
    <property type="interactions" value="47"/>
</dbReference>
<evidence type="ECO:0000313" key="3">
    <source>
        <dbReference type="EMBL" id="KQH84266.1"/>
    </source>
</evidence>
<dbReference type="RefSeq" id="WP_004725823.1">
    <property type="nucleotide sequence ID" value="NZ_CABLCD010000013.1"/>
</dbReference>
<reference evidence="3 4" key="1">
    <citation type="submission" date="2015-08" db="EMBL/GenBank/DDBJ databases">
        <title>Antibacterial properties of a collection of Vibrionaceae strains.</title>
        <authorList>
            <person name="Giubergia S."/>
        </authorList>
    </citation>
    <scope>NUCLEOTIDE SEQUENCE [LARGE SCALE GENOMIC DNA]</scope>
    <source>
        <strain evidence="3 4">S0821</strain>
    </source>
</reference>
<dbReference type="InterPro" id="IPR032816">
    <property type="entry name" value="VTT_dom"/>
</dbReference>
<evidence type="ECO:0000313" key="4">
    <source>
        <dbReference type="Proteomes" id="UP000051221"/>
    </source>
</evidence>
<dbReference type="GeneID" id="50535636"/>
<dbReference type="InParanoid" id="A0A0Q2M8V3"/>
<gene>
    <name evidence="3" type="ORF">AMR76_18740</name>
</gene>
<name>A0A0Q2M8V3_VIBFU</name>
<dbReference type="EMBL" id="LKHS01000020">
    <property type="protein sequence ID" value="KQH84266.1"/>
    <property type="molecule type" value="Genomic_DNA"/>
</dbReference>
<dbReference type="GO" id="GO:0005886">
    <property type="term" value="C:plasma membrane"/>
    <property type="evidence" value="ECO:0007669"/>
    <property type="project" value="TreeGrafter"/>
</dbReference>
<dbReference type="Pfam" id="PF09335">
    <property type="entry name" value="VTT_dom"/>
    <property type="match status" value="1"/>
</dbReference>
<proteinExistence type="predicted"/>
<dbReference type="Proteomes" id="UP000051221">
    <property type="component" value="Unassembled WGS sequence"/>
</dbReference>
<sequence length="189" mass="21363">MSLEQLISDYGYFAIAAGTFFEGETILVLGGFAAHRSYLELPWVIVCAFAGTLFGDQLYYYIGRIKGKQALAKRPHWQQKSQRVFELLDKHQILLILGFRFLYGLRTVTPFLIGASKVPPLRFLIFNVIGAAFWAITVGVLGYLFGNTLEIVIGNIKHYEMQAFAVIALVGVVAWFLRHRKKRSPSDTQ</sequence>
<comment type="caution">
    <text evidence="3">The sequence shown here is derived from an EMBL/GenBank/DDBJ whole genome shotgun (WGS) entry which is preliminary data.</text>
</comment>
<dbReference type="OMA" id="FMYGFRI"/>
<organism evidence="3 4">
    <name type="scientific">Vibrio furnissii</name>
    <dbReference type="NCBI Taxonomy" id="29494"/>
    <lineage>
        <taxon>Bacteria</taxon>
        <taxon>Pseudomonadati</taxon>
        <taxon>Pseudomonadota</taxon>
        <taxon>Gammaproteobacteria</taxon>
        <taxon>Vibrionales</taxon>
        <taxon>Vibrionaceae</taxon>
        <taxon>Vibrio</taxon>
    </lineage>
</organism>
<feature type="transmembrane region" description="Helical" evidence="1">
    <location>
        <begin position="12"/>
        <end position="35"/>
    </location>
</feature>
<dbReference type="PANTHER" id="PTHR42709:SF2">
    <property type="entry name" value="INNER MEMBRANE PROTEIN YOHD"/>
    <property type="match status" value="1"/>
</dbReference>
<dbReference type="OrthoDB" id="948134at2"/>
<keyword evidence="4" id="KW-1185">Reference proteome</keyword>
<keyword evidence="1" id="KW-1133">Transmembrane helix</keyword>
<keyword evidence="1" id="KW-0812">Transmembrane</keyword>
<feature type="transmembrane region" description="Helical" evidence="1">
    <location>
        <begin position="41"/>
        <end position="63"/>
    </location>
</feature>
<protein>
    <recommendedName>
        <fullName evidence="2">VTT domain-containing protein</fullName>
    </recommendedName>
</protein>
<accession>A0A0Q2M8V3</accession>
<evidence type="ECO:0000256" key="1">
    <source>
        <dbReference type="SAM" id="Phobius"/>
    </source>
</evidence>
<feature type="domain" description="VTT" evidence="2">
    <location>
        <begin position="23"/>
        <end position="143"/>
    </location>
</feature>
<dbReference type="AlphaFoldDB" id="A0A0Q2M8V3"/>
<feature type="transmembrane region" description="Helical" evidence="1">
    <location>
        <begin position="158"/>
        <end position="177"/>
    </location>
</feature>
<dbReference type="InterPro" id="IPR051311">
    <property type="entry name" value="DedA_domain"/>
</dbReference>
<evidence type="ECO:0000259" key="2">
    <source>
        <dbReference type="Pfam" id="PF09335"/>
    </source>
</evidence>
<dbReference type="PANTHER" id="PTHR42709">
    <property type="entry name" value="ALKALINE PHOSPHATASE LIKE PROTEIN"/>
    <property type="match status" value="1"/>
</dbReference>
<keyword evidence="1" id="KW-0472">Membrane</keyword>